<evidence type="ECO:0000313" key="3">
    <source>
        <dbReference type="Proteomes" id="UP000662703"/>
    </source>
</evidence>
<feature type="domain" description="Cyclic nucleotide-binding" evidence="1">
    <location>
        <begin position="23"/>
        <end position="125"/>
    </location>
</feature>
<dbReference type="Proteomes" id="UP000662703">
    <property type="component" value="Unassembled WGS sequence"/>
</dbReference>
<dbReference type="SUPFAM" id="SSF51206">
    <property type="entry name" value="cAMP-binding domain-like"/>
    <property type="match status" value="1"/>
</dbReference>
<name>A0ABS0ATI2_9GAMM</name>
<proteinExistence type="predicted"/>
<dbReference type="InterPro" id="IPR018490">
    <property type="entry name" value="cNMP-bd_dom_sf"/>
</dbReference>
<reference evidence="2 3" key="1">
    <citation type="submission" date="2012-09" db="EMBL/GenBank/DDBJ databases">
        <title>Genome Sequence of alkane-degrading Bacterium Alcanivorax sp. 521-1.</title>
        <authorList>
            <person name="Lai Q."/>
            <person name="Shao Z."/>
        </authorList>
    </citation>
    <scope>NUCLEOTIDE SEQUENCE [LARGE SCALE GENOMIC DNA]</scope>
    <source>
        <strain evidence="2 3">521-1</strain>
    </source>
</reference>
<gene>
    <name evidence="2" type="ORF">Y5W_01869</name>
</gene>
<dbReference type="Gene3D" id="2.60.120.10">
    <property type="entry name" value="Jelly Rolls"/>
    <property type="match status" value="1"/>
</dbReference>
<protein>
    <recommendedName>
        <fullName evidence="1">Cyclic nucleotide-binding domain-containing protein</fullName>
    </recommendedName>
</protein>
<dbReference type="PROSITE" id="PS50042">
    <property type="entry name" value="CNMP_BINDING_3"/>
    <property type="match status" value="1"/>
</dbReference>
<dbReference type="EMBL" id="ARXX01000025">
    <property type="protein sequence ID" value="MBF5056575.1"/>
    <property type="molecule type" value="Genomic_DNA"/>
</dbReference>
<dbReference type="InterPro" id="IPR014710">
    <property type="entry name" value="RmlC-like_jellyroll"/>
</dbReference>
<dbReference type="RefSeq" id="WP_194865028.1">
    <property type="nucleotide sequence ID" value="NZ_ARXX01000025.1"/>
</dbReference>
<dbReference type="SMART" id="SM00100">
    <property type="entry name" value="cNMP"/>
    <property type="match status" value="1"/>
</dbReference>
<accession>A0ABS0ATI2</accession>
<sequence>MKHASWQDSDHHRVEALLAGVPFFNEVARDDADQRARLLARTEIIEAGPGDTVIRAGEVESSLYFLLRGQLVVLGDDEAPAAVLYYVSPGEVFGTLSMLLGRARGATIQVADAAREAVLARLDFNDFDDDRDTPYTLATRLAFFHMVVHQIRWAVEVRRMQSPDEGLAAGLRKVPVFTGERDSEAELASLREQARALADLLYRWNHLPPGTTGNAQLT</sequence>
<dbReference type="InterPro" id="IPR000595">
    <property type="entry name" value="cNMP-bd_dom"/>
</dbReference>
<evidence type="ECO:0000313" key="2">
    <source>
        <dbReference type="EMBL" id="MBF5056575.1"/>
    </source>
</evidence>
<dbReference type="CDD" id="cd00038">
    <property type="entry name" value="CAP_ED"/>
    <property type="match status" value="1"/>
</dbReference>
<comment type="caution">
    <text evidence="2">The sequence shown here is derived from an EMBL/GenBank/DDBJ whole genome shotgun (WGS) entry which is preliminary data.</text>
</comment>
<dbReference type="Pfam" id="PF00027">
    <property type="entry name" value="cNMP_binding"/>
    <property type="match status" value="1"/>
</dbReference>
<keyword evidence="3" id="KW-1185">Reference proteome</keyword>
<evidence type="ECO:0000259" key="1">
    <source>
        <dbReference type="PROSITE" id="PS50042"/>
    </source>
</evidence>
<organism evidence="2 3">
    <name type="scientific">Alloalcanivorax profundimaris</name>
    <dbReference type="NCBI Taxonomy" id="2735259"/>
    <lineage>
        <taxon>Bacteria</taxon>
        <taxon>Pseudomonadati</taxon>
        <taxon>Pseudomonadota</taxon>
        <taxon>Gammaproteobacteria</taxon>
        <taxon>Oceanospirillales</taxon>
        <taxon>Alcanivoracaceae</taxon>
        <taxon>Alloalcanivorax</taxon>
    </lineage>
</organism>